<accession>A0A8H3ZGH2</accession>
<evidence type="ECO:0000313" key="3">
    <source>
        <dbReference type="EMBL" id="KAF0318834.1"/>
    </source>
</evidence>
<dbReference type="OrthoDB" id="6428749at2759"/>
<protein>
    <recommendedName>
        <fullName evidence="2">Amidase domain-containing protein</fullName>
    </recommendedName>
</protein>
<name>A0A8H3ZGH2_9PEZI</name>
<dbReference type="GO" id="GO:0003824">
    <property type="term" value="F:catalytic activity"/>
    <property type="evidence" value="ECO:0007669"/>
    <property type="project" value="InterPro"/>
</dbReference>
<reference evidence="3 4" key="1">
    <citation type="submission" date="2019-12" db="EMBL/GenBank/DDBJ databases">
        <title>A genome sequence resource for the geographically widespread anthracnose pathogen Colletotrichum asianum.</title>
        <authorList>
            <person name="Meng Y."/>
        </authorList>
    </citation>
    <scope>NUCLEOTIDE SEQUENCE [LARGE SCALE GENOMIC DNA]</scope>
    <source>
        <strain evidence="3 4">ICMP 18580</strain>
    </source>
</reference>
<dbReference type="SUPFAM" id="SSF75304">
    <property type="entry name" value="Amidase signature (AS) enzymes"/>
    <property type="match status" value="1"/>
</dbReference>
<evidence type="ECO:0000313" key="4">
    <source>
        <dbReference type="Proteomes" id="UP000434172"/>
    </source>
</evidence>
<comment type="caution">
    <text evidence="3">The sequence shown here is derived from an EMBL/GenBank/DDBJ whole genome shotgun (WGS) entry which is preliminary data.</text>
</comment>
<sequence>METSPVHRSARLGMTATEVRRLIDANEETLERYVGLLLERYQERDRDIRAWAHIEPDTALRQARLLDRIPRERRGPLHGFVIGVKDAILTEEFPTRHGSQIHANDAPLCDAASVAVLRRNGALILGKTTTTEFTATFEGPGTRNPRDTSRTPGGSSSGSAAAVADMQVPIALCTQTVGSTIRPASFTGVYAFKPTWNAISPEGQKMSSLTLDTFAVMARSIADLQQVSKVLGLQDDEPPRQVPLNEATFAFVKSPIWPSAGPGTIAALQRAAKILVHAGSHVVEVTLPPEFDDILSLQNEILEAEIGVAFHREYSTSRDQISDYLASIAQTARTGSKKAYVRALDKIAALRPKMDEIADRYTAIVTPSAIDVAPKGTGTGSSDFNAMWTALHMPVINVPGFKGEDDMPVGLSLVTSRFRDEHLLQIARQVGGLFAAKGGDI</sequence>
<dbReference type="InterPro" id="IPR023631">
    <property type="entry name" value="Amidase_dom"/>
</dbReference>
<dbReference type="EMBL" id="WOWK01000104">
    <property type="protein sequence ID" value="KAF0318834.1"/>
    <property type="molecule type" value="Genomic_DNA"/>
</dbReference>
<dbReference type="AlphaFoldDB" id="A0A8H3ZGH2"/>
<organism evidence="3 4">
    <name type="scientific">Colletotrichum asianum</name>
    <dbReference type="NCBI Taxonomy" id="702518"/>
    <lineage>
        <taxon>Eukaryota</taxon>
        <taxon>Fungi</taxon>
        <taxon>Dikarya</taxon>
        <taxon>Ascomycota</taxon>
        <taxon>Pezizomycotina</taxon>
        <taxon>Sordariomycetes</taxon>
        <taxon>Hypocreomycetidae</taxon>
        <taxon>Glomerellales</taxon>
        <taxon>Glomerellaceae</taxon>
        <taxon>Colletotrichum</taxon>
        <taxon>Colletotrichum gloeosporioides species complex</taxon>
    </lineage>
</organism>
<evidence type="ECO:0000259" key="2">
    <source>
        <dbReference type="Pfam" id="PF01425"/>
    </source>
</evidence>
<keyword evidence="4" id="KW-1185">Reference proteome</keyword>
<dbReference type="InterPro" id="IPR036928">
    <property type="entry name" value="AS_sf"/>
</dbReference>
<feature type="domain" description="Amidase" evidence="2">
    <location>
        <begin position="36"/>
        <end position="424"/>
    </location>
</feature>
<proteinExistence type="predicted"/>
<dbReference type="PANTHER" id="PTHR11895">
    <property type="entry name" value="TRANSAMIDASE"/>
    <property type="match status" value="1"/>
</dbReference>
<feature type="region of interest" description="Disordered" evidence="1">
    <location>
        <begin position="135"/>
        <end position="160"/>
    </location>
</feature>
<evidence type="ECO:0000256" key="1">
    <source>
        <dbReference type="SAM" id="MobiDB-lite"/>
    </source>
</evidence>
<dbReference type="Proteomes" id="UP000434172">
    <property type="component" value="Unassembled WGS sequence"/>
</dbReference>
<dbReference type="InterPro" id="IPR000120">
    <property type="entry name" value="Amidase"/>
</dbReference>
<dbReference type="Gene3D" id="3.90.1300.10">
    <property type="entry name" value="Amidase signature (AS) domain"/>
    <property type="match status" value="1"/>
</dbReference>
<dbReference type="Pfam" id="PF01425">
    <property type="entry name" value="Amidase"/>
    <property type="match status" value="1"/>
</dbReference>
<dbReference type="PANTHER" id="PTHR11895:SF7">
    <property type="entry name" value="GLUTAMYL-TRNA(GLN) AMIDOTRANSFERASE SUBUNIT A, MITOCHONDRIAL"/>
    <property type="match status" value="1"/>
</dbReference>
<gene>
    <name evidence="3" type="ORF">GQ607_013966</name>
</gene>